<proteinExistence type="predicted"/>
<gene>
    <name evidence="2" type="ORF">G9444_4071</name>
</gene>
<keyword evidence="1" id="KW-0472">Membrane</keyword>
<evidence type="ECO:0000313" key="2">
    <source>
        <dbReference type="EMBL" id="QIP41315.1"/>
    </source>
</evidence>
<evidence type="ECO:0000313" key="3">
    <source>
        <dbReference type="Proteomes" id="UP000502345"/>
    </source>
</evidence>
<feature type="transmembrane region" description="Helical" evidence="1">
    <location>
        <begin position="85"/>
        <end position="103"/>
    </location>
</feature>
<feature type="transmembrane region" description="Helical" evidence="1">
    <location>
        <begin position="53"/>
        <end position="73"/>
    </location>
</feature>
<keyword evidence="1" id="KW-0812">Transmembrane</keyword>
<dbReference type="EMBL" id="CP050124">
    <property type="protein sequence ID" value="QIP41315.1"/>
    <property type="molecule type" value="Genomic_DNA"/>
</dbReference>
<dbReference type="GO" id="GO:0003677">
    <property type="term" value="F:DNA binding"/>
    <property type="evidence" value="ECO:0007669"/>
    <property type="project" value="UniProtKB-KW"/>
</dbReference>
<dbReference type="Proteomes" id="UP000502345">
    <property type="component" value="Chromosome"/>
</dbReference>
<sequence length="177" mass="20079">MLWSGLYDTPWHGSYDTPWHGFYDTVSEIAGRGTIALRYRLSVSKNATKRRPALILLVIVSAAGCLALGWWQWERFEAVGGSGQNLGYAFQWPLFAAFVVYAYRKFVQLEDVDPEEAEAEEAAAEPREIPADLLPQRPRAEFDDVNLDVDDPEARQMLEYNDYLAQLAARESDRSTT</sequence>
<dbReference type="AlphaFoldDB" id="A0A6G9CW88"/>
<evidence type="ECO:0000256" key="1">
    <source>
        <dbReference type="SAM" id="Phobius"/>
    </source>
</evidence>
<reference evidence="2 3" key="1">
    <citation type="submission" date="2020-03" db="EMBL/GenBank/DDBJ databases">
        <title>Screen low temperature-resistant strains for efficient degradation of petroleum hydrocarbons under the low temperature.</title>
        <authorList>
            <person name="Wang Y."/>
            <person name="Chen J."/>
        </authorList>
    </citation>
    <scope>NUCLEOTIDE SEQUENCE [LARGE SCALE GENOMIC DNA]</scope>
    <source>
        <strain evidence="2 3">KB1</strain>
    </source>
</reference>
<keyword evidence="1" id="KW-1133">Transmembrane helix</keyword>
<accession>A0A6G9CW88</accession>
<organism evidence="2 3">
    <name type="scientific">Rhodococcus erythropolis</name>
    <name type="common">Arthrobacter picolinophilus</name>
    <dbReference type="NCBI Taxonomy" id="1833"/>
    <lineage>
        <taxon>Bacteria</taxon>
        <taxon>Bacillati</taxon>
        <taxon>Actinomycetota</taxon>
        <taxon>Actinomycetes</taxon>
        <taxon>Mycobacteriales</taxon>
        <taxon>Nocardiaceae</taxon>
        <taxon>Rhodococcus</taxon>
        <taxon>Rhodococcus erythropolis group</taxon>
    </lineage>
</organism>
<protein>
    <submittedName>
        <fullName evidence="2">DNA-binding transcriptional regulator of glucitol operon</fullName>
    </submittedName>
</protein>
<keyword evidence="2" id="KW-0238">DNA-binding</keyword>
<name>A0A6G9CW88_RHOER</name>